<feature type="chain" id="PRO_5045382534" description="Haem-binding uptake Tiki superfamily ChaN domain-containing protein" evidence="1">
    <location>
        <begin position="21"/>
        <end position="282"/>
    </location>
</feature>
<reference evidence="2 3" key="1">
    <citation type="submission" date="2020-06" db="EMBL/GenBank/DDBJ databases">
        <title>Sphingomonas hominis sp. nov., a member of the Sphingomonas, isolated from the hair of a 22-year-old girl.</title>
        <authorList>
            <person name="Zhang D.-F."/>
            <person name="Cui X.-W."/>
        </authorList>
    </citation>
    <scope>NUCLEOTIDE SEQUENCE [LARGE SCALE GENOMIC DNA]</scope>
    <source>
        <strain evidence="2 3">HHU CXW</strain>
    </source>
</reference>
<dbReference type="Pfam" id="PF18950">
    <property type="entry name" value="DUF5694"/>
    <property type="match status" value="1"/>
</dbReference>
<evidence type="ECO:0000256" key="1">
    <source>
        <dbReference type="SAM" id="SignalP"/>
    </source>
</evidence>
<proteinExistence type="predicted"/>
<dbReference type="InterPro" id="IPR043749">
    <property type="entry name" value="DUF5694"/>
</dbReference>
<evidence type="ECO:0000313" key="3">
    <source>
        <dbReference type="Proteomes" id="UP000621447"/>
    </source>
</evidence>
<keyword evidence="1" id="KW-0732">Signal</keyword>
<keyword evidence="3" id="KW-1185">Reference proteome</keyword>
<dbReference type="RefSeq" id="WP_174193138.1">
    <property type="nucleotide sequence ID" value="NZ_JABULH010000002.1"/>
</dbReference>
<feature type="signal peptide" evidence="1">
    <location>
        <begin position="1"/>
        <end position="20"/>
    </location>
</feature>
<accession>A0ABX2JLR3</accession>
<protein>
    <recommendedName>
        <fullName evidence="4">Haem-binding uptake Tiki superfamily ChaN domain-containing protein</fullName>
    </recommendedName>
</protein>
<gene>
    <name evidence="2" type="ORF">HRV97_06370</name>
</gene>
<dbReference type="Proteomes" id="UP000621447">
    <property type="component" value="Unassembled WGS sequence"/>
</dbReference>
<dbReference type="EMBL" id="JABULH010000002">
    <property type="protein sequence ID" value="NTS64780.1"/>
    <property type="molecule type" value="Genomic_DNA"/>
</dbReference>
<evidence type="ECO:0008006" key="4">
    <source>
        <dbReference type="Google" id="ProtNLM"/>
    </source>
</evidence>
<evidence type="ECO:0000313" key="2">
    <source>
        <dbReference type="EMBL" id="NTS64780.1"/>
    </source>
</evidence>
<organism evidence="2 3">
    <name type="scientific">Sphingomonas hominis</name>
    <dbReference type="NCBI Taxonomy" id="2741495"/>
    <lineage>
        <taxon>Bacteria</taxon>
        <taxon>Pseudomonadati</taxon>
        <taxon>Pseudomonadota</taxon>
        <taxon>Alphaproteobacteria</taxon>
        <taxon>Sphingomonadales</taxon>
        <taxon>Sphingomonadaceae</taxon>
        <taxon>Sphingomonas</taxon>
    </lineage>
</organism>
<sequence length="282" mass="31180">MRKWLIGGVLTALCAGGVFAQGVSFSGNRPVLLVVGSGHFDNPSRDIANVRVENVLTPERQREIEAVVDRLARFRPNHVAVEWNAADQAKLDKRYADYRAGRYTLTADERDQLGLRLAAKLGLPRVDAGDFVGDAPGKDADYDFPGWMKAHGRGTEWAAFQREAQAEADAVGARQRCTSVGDWLRHYAEPETMRRNEAAYYTIARFGDVRDNPGANWVGNWHARNLRIYANLARVAGRPGDRTVVIFGAGHAPLLRTYASESGTFNVADARDFLPAGPKRRC</sequence>
<comment type="caution">
    <text evidence="2">The sequence shown here is derived from an EMBL/GenBank/DDBJ whole genome shotgun (WGS) entry which is preliminary data.</text>
</comment>
<name>A0ABX2JLR3_9SPHN</name>